<dbReference type="SUPFAM" id="SSF51735">
    <property type="entry name" value="NAD(P)-binding Rossmann-fold domains"/>
    <property type="match status" value="1"/>
</dbReference>
<dbReference type="InterPro" id="IPR001509">
    <property type="entry name" value="Epimerase_deHydtase"/>
</dbReference>
<protein>
    <recommendedName>
        <fullName evidence="1">NAD-dependent epimerase/dehydratase domain-containing protein</fullName>
    </recommendedName>
</protein>
<dbReference type="PANTHER" id="PTHR48079">
    <property type="entry name" value="PROTEIN YEEZ"/>
    <property type="match status" value="1"/>
</dbReference>
<feature type="domain" description="NAD-dependent epimerase/dehydratase" evidence="1">
    <location>
        <begin position="4"/>
        <end position="237"/>
    </location>
</feature>
<evidence type="ECO:0000259" key="1">
    <source>
        <dbReference type="Pfam" id="PF01370"/>
    </source>
</evidence>
<proteinExistence type="predicted"/>
<dbReference type="EMBL" id="BROQ01000122">
    <property type="protein sequence ID" value="GKZ25786.1"/>
    <property type="molecule type" value="Genomic_DNA"/>
</dbReference>
<sequence length="326" mass="35234">MPLIFLTGGSGYLGHAITTYAQSKNYTIHSLSRSPSSDAKILSLGAIPIRGDLTTLSVLREQSQRADIVIHLADPMAGNYSLPYEERIRIDDEAVTAIAEGLAGTNKPLVVTSGSLVVAPTGKETDEESTLWEEGKALNERIVSERRNLRLWGEMGVRVIVVRLPPFVYGRGGSGVGLFMGMFWNDVHGDGDGDGKKREVKVVREAEGVVTSAVHVEDAAELYLLAAERAGAGEVFNGCSEWGVTFGELGRAMADVLGVEVGLVEFEEAARVWGEFFARFWSTENRASGGKAMRELGWVPKKIGIVEEVRYGSYVGVAEKLRNGAA</sequence>
<accession>A0A9W5Z0D1</accession>
<dbReference type="InterPro" id="IPR036291">
    <property type="entry name" value="NAD(P)-bd_dom_sf"/>
</dbReference>
<gene>
    <name evidence="2" type="ORF">AbraCBS73388_001597</name>
</gene>
<reference evidence="2" key="1">
    <citation type="submission" date="2022-07" db="EMBL/GenBank/DDBJ databases">
        <title>Taxonomy of Aspergillus series Nigri: significant species reduction supported by multi-species coalescent approaches.</title>
        <authorList>
            <person name="Bian C."/>
            <person name="Kusuya Y."/>
            <person name="Sklenar F."/>
            <person name="D'hooge E."/>
            <person name="Yaguchi T."/>
            <person name="Takahashi H."/>
            <person name="Hubka V."/>
        </authorList>
    </citation>
    <scope>NUCLEOTIDE SEQUENCE</scope>
    <source>
        <strain evidence="2">CBS 733.88</strain>
    </source>
</reference>
<dbReference type="Proteomes" id="UP001143548">
    <property type="component" value="Unassembled WGS sequence"/>
</dbReference>
<comment type="caution">
    <text evidence="2">The sequence shown here is derived from an EMBL/GenBank/DDBJ whole genome shotgun (WGS) entry which is preliminary data.</text>
</comment>
<organism evidence="2 3">
    <name type="scientific">Aspergillus brasiliensis</name>
    <dbReference type="NCBI Taxonomy" id="319629"/>
    <lineage>
        <taxon>Eukaryota</taxon>
        <taxon>Fungi</taxon>
        <taxon>Dikarya</taxon>
        <taxon>Ascomycota</taxon>
        <taxon>Pezizomycotina</taxon>
        <taxon>Eurotiomycetes</taxon>
        <taxon>Eurotiomycetidae</taxon>
        <taxon>Eurotiales</taxon>
        <taxon>Aspergillaceae</taxon>
        <taxon>Aspergillus</taxon>
        <taxon>Aspergillus subgen. Circumdati</taxon>
    </lineage>
</organism>
<dbReference type="AlphaFoldDB" id="A0A9W5Z0D1"/>
<evidence type="ECO:0000313" key="3">
    <source>
        <dbReference type="Proteomes" id="UP001143548"/>
    </source>
</evidence>
<dbReference type="Gene3D" id="3.40.50.720">
    <property type="entry name" value="NAD(P)-binding Rossmann-like Domain"/>
    <property type="match status" value="1"/>
</dbReference>
<dbReference type="Pfam" id="PF01370">
    <property type="entry name" value="Epimerase"/>
    <property type="match status" value="1"/>
</dbReference>
<dbReference type="GO" id="GO:0005737">
    <property type="term" value="C:cytoplasm"/>
    <property type="evidence" value="ECO:0007669"/>
    <property type="project" value="TreeGrafter"/>
</dbReference>
<dbReference type="PANTHER" id="PTHR48079:SF5">
    <property type="entry name" value="DEPENDENT EPIMERASE_DEHYDRATASE, PUTATIVE (AFU_ORTHOLOGUE AFUA_7G00180)-RELATED"/>
    <property type="match status" value="1"/>
</dbReference>
<evidence type="ECO:0000313" key="2">
    <source>
        <dbReference type="EMBL" id="GKZ25786.1"/>
    </source>
</evidence>
<dbReference type="InterPro" id="IPR051783">
    <property type="entry name" value="NAD(P)-dependent_oxidoreduct"/>
</dbReference>
<dbReference type="GO" id="GO:0004029">
    <property type="term" value="F:aldehyde dehydrogenase (NAD+) activity"/>
    <property type="evidence" value="ECO:0007669"/>
    <property type="project" value="TreeGrafter"/>
</dbReference>
<name>A0A9W5Z0D1_9EURO</name>